<accession>A0A3B1DE86</accession>
<dbReference type="GO" id="GO:0016020">
    <property type="term" value="C:membrane"/>
    <property type="evidence" value="ECO:0007669"/>
    <property type="project" value="InterPro"/>
</dbReference>
<reference evidence="2" key="1">
    <citation type="submission" date="2018-06" db="EMBL/GenBank/DDBJ databases">
        <authorList>
            <person name="Zhirakovskaya E."/>
        </authorList>
    </citation>
    <scope>NUCLEOTIDE SEQUENCE</scope>
</reference>
<keyword evidence="1" id="KW-0812">Transmembrane</keyword>
<dbReference type="AlphaFoldDB" id="A0A3B1DE86"/>
<feature type="transmembrane region" description="Helical" evidence="1">
    <location>
        <begin position="76"/>
        <end position="101"/>
    </location>
</feature>
<evidence type="ECO:0008006" key="3">
    <source>
        <dbReference type="Google" id="ProtNLM"/>
    </source>
</evidence>
<dbReference type="EMBL" id="UOGJ01000031">
    <property type="protein sequence ID" value="VAX35153.1"/>
    <property type="molecule type" value="Genomic_DNA"/>
</dbReference>
<proteinExistence type="predicted"/>
<dbReference type="Pfam" id="PF04186">
    <property type="entry name" value="FxsA"/>
    <property type="match status" value="1"/>
</dbReference>
<organism evidence="2">
    <name type="scientific">hydrothermal vent metagenome</name>
    <dbReference type="NCBI Taxonomy" id="652676"/>
    <lineage>
        <taxon>unclassified sequences</taxon>
        <taxon>metagenomes</taxon>
        <taxon>ecological metagenomes</taxon>
    </lineage>
</organism>
<gene>
    <name evidence="2" type="ORF">MNBD_UNCLBAC01-1813</name>
</gene>
<keyword evidence="1" id="KW-0472">Membrane</keyword>
<feature type="transmembrane region" description="Helical" evidence="1">
    <location>
        <begin position="34"/>
        <end position="55"/>
    </location>
</feature>
<evidence type="ECO:0000256" key="1">
    <source>
        <dbReference type="SAM" id="Phobius"/>
    </source>
</evidence>
<dbReference type="InterPro" id="IPR007313">
    <property type="entry name" value="FxsA"/>
</dbReference>
<dbReference type="PANTHER" id="PTHR35335:SF1">
    <property type="entry name" value="UPF0716 PROTEIN FXSA"/>
    <property type="match status" value="1"/>
</dbReference>
<dbReference type="NCBIfam" id="NF008528">
    <property type="entry name" value="PRK11463.1-2"/>
    <property type="match status" value="1"/>
</dbReference>
<name>A0A3B1DE86_9ZZZZ</name>
<dbReference type="PANTHER" id="PTHR35335">
    <property type="entry name" value="UPF0716 PROTEIN FXSA"/>
    <property type="match status" value="1"/>
</dbReference>
<protein>
    <recommendedName>
        <fullName evidence="3">FxsA protein</fullName>
    </recommendedName>
</protein>
<keyword evidence="1" id="KW-1133">Transmembrane helix</keyword>
<evidence type="ECO:0000313" key="2">
    <source>
        <dbReference type="EMBL" id="VAX35153.1"/>
    </source>
</evidence>
<sequence>MFGYLILLFTLLPALELALLIKIGGDIGVGNTLLIIIFTGVFGAYLARLQGFLVLQKIQNSMNQGQMPSSELLDGLMILIGGIVLLTPGFVTDTLGFFLLIPWTRSLIKVWVGHKFESMIQKGQGINITSFGGSRDHKKYDDIDI</sequence>